<name>A0AC35UFM6_9BILA</name>
<evidence type="ECO:0000313" key="1">
    <source>
        <dbReference type="Proteomes" id="UP000095286"/>
    </source>
</evidence>
<proteinExistence type="predicted"/>
<organism evidence="1 2">
    <name type="scientific">Rhabditophanes sp. KR3021</name>
    <dbReference type="NCBI Taxonomy" id="114890"/>
    <lineage>
        <taxon>Eukaryota</taxon>
        <taxon>Metazoa</taxon>
        <taxon>Ecdysozoa</taxon>
        <taxon>Nematoda</taxon>
        <taxon>Chromadorea</taxon>
        <taxon>Rhabditida</taxon>
        <taxon>Tylenchina</taxon>
        <taxon>Panagrolaimomorpha</taxon>
        <taxon>Strongyloidoidea</taxon>
        <taxon>Alloionematidae</taxon>
        <taxon>Rhabditophanes</taxon>
    </lineage>
</organism>
<sequence>MPGIKSEIAEEEEMEVDPASEEEDMDAMEVDATPFQVKEVSLDVRDTIKEGTKDKLKNTGISESKLSEHLFTGKVMISGLFQDRKGMKEGVEEPFLSRWKTLDEFLQSNQEAEFIRKVDGRPDVVESAESRIEKDQHRPIGVRKTLHKKTIEMVVDTIFLN</sequence>
<protein>
    <submittedName>
        <fullName evidence="2">DEK_C domain-containing protein</fullName>
    </submittedName>
</protein>
<reference evidence="2" key="1">
    <citation type="submission" date="2016-11" db="UniProtKB">
        <authorList>
            <consortium name="WormBaseParasite"/>
        </authorList>
    </citation>
    <scope>IDENTIFICATION</scope>
    <source>
        <strain evidence="2">KR3021</strain>
    </source>
</reference>
<accession>A0AC35UFM6</accession>
<dbReference type="WBParaSite" id="RSKR_0001127800.1">
    <property type="protein sequence ID" value="RSKR_0001127800.1"/>
    <property type="gene ID" value="RSKR_0001127800"/>
</dbReference>
<dbReference type="Proteomes" id="UP000095286">
    <property type="component" value="Unplaced"/>
</dbReference>
<evidence type="ECO:0000313" key="2">
    <source>
        <dbReference type="WBParaSite" id="RSKR_0001127800.1"/>
    </source>
</evidence>